<feature type="compositionally biased region" description="Basic and acidic residues" evidence="1">
    <location>
        <begin position="168"/>
        <end position="188"/>
    </location>
</feature>
<reference evidence="3" key="1">
    <citation type="submission" date="2021-09" db="EMBL/GenBank/DDBJ databases">
        <authorList>
            <consortium name="AG Swart"/>
            <person name="Singh M."/>
            <person name="Singh A."/>
            <person name="Seah K."/>
            <person name="Emmerich C."/>
        </authorList>
    </citation>
    <scope>NUCLEOTIDE SEQUENCE</scope>
    <source>
        <strain evidence="3">ATCC30299</strain>
    </source>
</reference>
<evidence type="ECO:0000313" key="4">
    <source>
        <dbReference type="Proteomes" id="UP001162131"/>
    </source>
</evidence>
<dbReference type="EMBL" id="CAJZBQ010000036">
    <property type="protein sequence ID" value="CAG9324528.1"/>
    <property type="molecule type" value="Genomic_DNA"/>
</dbReference>
<gene>
    <name evidence="3" type="ORF">BSTOLATCC_MIC36314</name>
</gene>
<feature type="region of interest" description="Disordered" evidence="1">
    <location>
        <begin position="89"/>
        <end position="197"/>
    </location>
</feature>
<dbReference type="SMART" id="SM00398">
    <property type="entry name" value="HMG"/>
    <property type="match status" value="1"/>
</dbReference>
<evidence type="ECO:0000313" key="3">
    <source>
        <dbReference type="EMBL" id="CAG9324528.1"/>
    </source>
</evidence>
<dbReference type="Proteomes" id="UP001162131">
    <property type="component" value="Unassembled WGS sequence"/>
</dbReference>
<feature type="domain" description="HMG box" evidence="2">
    <location>
        <begin position="47"/>
        <end position="118"/>
    </location>
</feature>
<proteinExistence type="predicted"/>
<dbReference type="CDD" id="cd00084">
    <property type="entry name" value="HMG-box_SF"/>
    <property type="match status" value="1"/>
</dbReference>
<dbReference type="InterPro" id="IPR009071">
    <property type="entry name" value="HMG_box_dom"/>
</dbReference>
<dbReference type="SUPFAM" id="SSF47095">
    <property type="entry name" value="HMG-box"/>
    <property type="match status" value="1"/>
</dbReference>
<sequence length="197" mass="22159">MEEIGANTLADLFTLASYFCESASQIISNPESSKEILRKCKVKTASKSTHHKSGYQLYYNHRLADLKAKPDFTFEMGGTSKLISAEWKNLSKDEQEVWKSRAEEEKKENSKSEPASIATPSKNKHSDSEESGASSESDGEKKHKRKRDKKKDKKKSKSDKKSKKSRKSKNESESSGSDKSDTESDHSSGRKKKKKSD</sequence>
<protein>
    <recommendedName>
        <fullName evidence="2">HMG box domain-containing protein</fullName>
    </recommendedName>
</protein>
<keyword evidence="4" id="KW-1185">Reference proteome</keyword>
<feature type="compositionally biased region" description="Basic residues" evidence="1">
    <location>
        <begin position="142"/>
        <end position="167"/>
    </location>
</feature>
<organism evidence="3 4">
    <name type="scientific">Blepharisma stoltei</name>
    <dbReference type="NCBI Taxonomy" id="1481888"/>
    <lineage>
        <taxon>Eukaryota</taxon>
        <taxon>Sar</taxon>
        <taxon>Alveolata</taxon>
        <taxon>Ciliophora</taxon>
        <taxon>Postciliodesmatophora</taxon>
        <taxon>Heterotrichea</taxon>
        <taxon>Heterotrichida</taxon>
        <taxon>Blepharismidae</taxon>
        <taxon>Blepharisma</taxon>
    </lineage>
</organism>
<dbReference type="Pfam" id="PF09011">
    <property type="entry name" value="HMG_box_2"/>
    <property type="match status" value="1"/>
</dbReference>
<name>A0AAU9JFP6_9CILI</name>
<dbReference type="InterPro" id="IPR036910">
    <property type="entry name" value="HMG_box_dom_sf"/>
</dbReference>
<comment type="caution">
    <text evidence="3">The sequence shown here is derived from an EMBL/GenBank/DDBJ whole genome shotgun (WGS) entry which is preliminary data.</text>
</comment>
<evidence type="ECO:0000256" key="1">
    <source>
        <dbReference type="SAM" id="MobiDB-lite"/>
    </source>
</evidence>
<dbReference type="Gene3D" id="1.10.30.10">
    <property type="entry name" value="High mobility group box domain"/>
    <property type="match status" value="1"/>
</dbReference>
<dbReference type="AlphaFoldDB" id="A0AAU9JFP6"/>
<evidence type="ECO:0000259" key="2">
    <source>
        <dbReference type="SMART" id="SM00398"/>
    </source>
</evidence>
<accession>A0AAU9JFP6</accession>
<feature type="compositionally biased region" description="Basic and acidic residues" evidence="1">
    <location>
        <begin position="89"/>
        <end position="111"/>
    </location>
</feature>